<comment type="caution">
    <text evidence="2">The sequence shown here is derived from an EMBL/GenBank/DDBJ whole genome shotgun (WGS) entry which is preliminary data.</text>
</comment>
<protein>
    <submittedName>
        <fullName evidence="2">Uncharacterized protein</fullName>
    </submittedName>
</protein>
<sequence>MKLGKYKRAKKKLEKLSRLYGSAELWLLLAKAPRKTGSNGEAKETIKQSLAIKHDYNEALIEQNLTEQKVNRKQRLEAEITLEQQRLDEKLHPLREGQQLITTNQANEIQRTHDRMWYNILSIDGGGFRGQDNYHRWQVWFEDEIPLDQYSTKIKDILEDHAYTFLEELAARDDNKRLGVIMERLS</sequence>
<proteinExistence type="predicted"/>
<evidence type="ECO:0000313" key="2">
    <source>
        <dbReference type="EMBL" id="CAF4065487.1"/>
    </source>
</evidence>
<organism evidence="2 4">
    <name type="scientific">Rotaria sordida</name>
    <dbReference type="NCBI Taxonomy" id="392033"/>
    <lineage>
        <taxon>Eukaryota</taxon>
        <taxon>Metazoa</taxon>
        <taxon>Spiralia</taxon>
        <taxon>Gnathifera</taxon>
        <taxon>Rotifera</taxon>
        <taxon>Eurotatoria</taxon>
        <taxon>Bdelloidea</taxon>
        <taxon>Philodinida</taxon>
        <taxon>Philodinidae</taxon>
        <taxon>Rotaria</taxon>
    </lineage>
</organism>
<reference evidence="2" key="1">
    <citation type="submission" date="2021-02" db="EMBL/GenBank/DDBJ databases">
        <authorList>
            <person name="Nowell W R."/>
        </authorList>
    </citation>
    <scope>NUCLEOTIDE SEQUENCE</scope>
</reference>
<dbReference type="EMBL" id="CAJOBE010014358">
    <property type="protein sequence ID" value="CAF4177218.1"/>
    <property type="molecule type" value="Genomic_DNA"/>
</dbReference>
<dbReference type="InterPro" id="IPR011990">
    <property type="entry name" value="TPR-like_helical_dom_sf"/>
</dbReference>
<dbReference type="EMBL" id="CAJOBD010006613">
    <property type="protein sequence ID" value="CAF4065487.1"/>
    <property type="molecule type" value="Genomic_DNA"/>
</dbReference>
<dbReference type="Proteomes" id="UP000663874">
    <property type="component" value="Unassembled WGS sequence"/>
</dbReference>
<evidence type="ECO:0000313" key="3">
    <source>
        <dbReference type="EMBL" id="CAF4177218.1"/>
    </source>
</evidence>
<evidence type="ECO:0000313" key="1">
    <source>
        <dbReference type="EMBL" id="CAF3986791.1"/>
    </source>
</evidence>
<dbReference type="Proteomes" id="UP000663823">
    <property type="component" value="Unassembled WGS sequence"/>
</dbReference>
<accession>A0A819SMZ1</accession>
<dbReference type="AlphaFoldDB" id="A0A819SMZ1"/>
<evidence type="ECO:0000313" key="4">
    <source>
        <dbReference type="Proteomes" id="UP000663836"/>
    </source>
</evidence>
<name>A0A819SMZ1_9BILA</name>
<dbReference type="EMBL" id="CAJOAX010006635">
    <property type="protein sequence ID" value="CAF3986791.1"/>
    <property type="molecule type" value="Genomic_DNA"/>
</dbReference>
<dbReference type="SUPFAM" id="SSF48452">
    <property type="entry name" value="TPR-like"/>
    <property type="match status" value="1"/>
</dbReference>
<dbReference type="Proteomes" id="UP000663836">
    <property type="component" value="Unassembled WGS sequence"/>
</dbReference>
<gene>
    <name evidence="3" type="ORF">FNK824_LOCUS35016</name>
    <name evidence="2" type="ORF">JBS370_LOCUS29843</name>
    <name evidence="1" type="ORF">OTI717_LOCUS28254</name>
</gene>
<dbReference type="Gene3D" id="1.25.40.10">
    <property type="entry name" value="Tetratricopeptide repeat domain"/>
    <property type="match status" value="1"/>
</dbReference>